<evidence type="ECO:0000313" key="2">
    <source>
        <dbReference type="EMBL" id="OTF77445.1"/>
    </source>
</evidence>
<sequence length="92" mass="10874">MTLIFYMQLDNWRQTLIKLNIINGSLPNSNKCKTLYPVQQRQQFGHKCHNDDDDDENFNNNNQMSILIIIGLILYLAYTIECYHCSTRFILS</sequence>
<dbReference type="AlphaFoldDB" id="A0A1Y3BE38"/>
<evidence type="ECO:0000256" key="1">
    <source>
        <dbReference type="SAM" id="Phobius"/>
    </source>
</evidence>
<dbReference type="Proteomes" id="UP000194236">
    <property type="component" value="Unassembled WGS sequence"/>
</dbReference>
<accession>A0A1Y3BE38</accession>
<comment type="caution">
    <text evidence="2">The sequence shown here is derived from an EMBL/GenBank/DDBJ whole genome shotgun (WGS) entry which is preliminary data.</text>
</comment>
<dbReference type="OrthoDB" id="190434at2759"/>
<protein>
    <submittedName>
        <fullName evidence="2">Uncharacterized protein</fullName>
    </submittedName>
</protein>
<keyword evidence="3" id="KW-1185">Reference proteome</keyword>
<keyword evidence="1" id="KW-0472">Membrane</keyword>
<dbReference type="EMBL" id="MUJZ01032517">
    <property type="protein sequence ID" value="OTF77445.1"/>
    <property type="molecule type" value="Genomic_DNA"/>
</dbReference>
<proteinExistence type="predicted"/>
<gene>
    <name evidence="2" type="ORF">BLA29_006495</name>
</gene>
<keyword evidence="1" id="KW-1133">Transmembrane helix</keyword>
<feature type="transmembrane region" description="Helical" evidence="1">
    <location>
        <begin position="64"/>
        <end position="83"/>
    </location>
</feature>
<organism evidence="2 3">
    <name type="scientific">Euroglyphus maynei</name>
    <name type="common">Mayne's house dust mite</name>
    <dbReference type="NCBI Taxonomy" id="6958"/>
    <lineage>
        <taxon>Eukaryota</taxon>
        <taxon>Metazoa</taxon>
        <taxon>Ecdysozoa</taxon>
        <taxon>Arthropoda</taxon>
        <taxon>Chelicerata</taxon>
        <taxon>Arachnida</taxon>
        <taxon>Acari</taxon>
        <taxon>Acariformes</taxon>
        <taxon>Sarcoptiformes</taxon>
        <taxon>Astigmata</taxon>
        <taxon>Psoroptidia</taxon>
        <taxon>Analgoidea</taxon>
        <taxon>Pyroglyphidae</taxon>
        <taxon>Pyroglyphinae</taxon>
        <taxon>Euroglyphus</taxon>
    </lineage>
</organism>
<evidence type="ECO:0000313" key="3">
    <source>
        <dbReference type="Proteomes" id="UP000194236"/>
    </source>
</evidence>
<reference evidence="2 3" key="1">
    <citation type="submission" date="2017-03" db="EMBL/GenBank/DDBJ databases">
        <title>Genome Survey of Euroglyphus maynei.</title>
        <authorList>
            <person name="Arlian L.G."/>
            <person name="Morgan M.S."/>
            <person name="Rider S.D."/>
        </authorList>
    </citation>
    <scope>NUCLEOTIDE SEQUENCE [LARGE SCALE GENOMIC DNA]</scope>
    <source>
        <strain evidence="2">Arlian Lab</strain>
        <tissue evidence="2">Whole body</tissue>
    </source>
</reference>
<name>A0A1Y3BE38_EURMA</name>
<keyword evidence="1" id="KW-0812">Transmembrane</keyword>